<sequence length="210" mass="23150">MKSQDIGLLLYLHCLHQQLNDNHDPRDSPWPGDWKGWSDQPNNSMIGGVIDKEQHLSRFTARALEQQTGISKSQISLALKRCYAVNLASKDPETEIPLVNKKALYEFIVHGLRYVFPAQPGALTRGISTSFGAPVLQGKLLSAGDTLLVWPDAWGNAMGQSISPLFATATLAARNHPQMYALLALTDAVRIGRPRESKLAAELLRKELAL</sequence>
<evidence type="ECO:0000313" key="1">
    <source>
        <dbReference type="EMBL" id="RHW19570.1"/>
    </source>
</evidence>
<comment type="caution">
    <text evidence="1">The sequence shown here is derived from an EMBL/GenBank/DDBJ whole genome shotgun (WGS) entry which is preliminary data.</text>
</comment>
<evidence type="ECO:0000313" key="2">
    <source>
        <dbReference type="Proteomes" id="UP000265745"/>
    </source>
</evidence>
<proteinExistence type="predicted"/>
<gene>
    <name evidence="1" type="ORF">C2846_18115</name>
</gene>
<dbReference type="EMBL" id="QJSA01000025">
    <property type="protein sequence ID" value="RHW19570.1"/>
    <property type="molecule type" value="Genomic_DNA"/>
</dbReference>
<dbReference type="OrthoDB" id="194359at2"/>
<accession>A0A396RSP2</accession>
<dbReference type="AlphaFoldDB" id="A0A396RSP2"/>
<dbReference type="Proteomes" id="UP000265745">
    <property type="component" value="Unassembled WGS sequence"/>
</dbReference>
<name>A0A396RSP2_9PSED</name>
<organism evidence="1 2">
    <name type="scientific">Pseudomonas jilinensis</name>
    <dbReference type="NCBI Taxonomy" id="2078689"/>
    <lineage>
        <taxon>Bacteria</taxon>
        <taxon>Pseudomonadati</taxon>
        <taxon>Pseudomonadota</taxon>
        <taxon>Gammaproteobacteria</taxon>
        <taxon>Pseudomonadales</taxon>
        <taxon>Pseudomonadaceae</taxon>
        <taxon>Pseudomonas</taxon>
    </lineage>
</organism>
<reference evidence="1 2" key="1">
    <citation type="submission" date="2018-06" db="EMBL/GenBank/DDBJ databases">
        <title>Pseudomonas jilinensis sp. nov., isolated from the production water of Jilin Oilfield in China.</title>
        <authorList>
            <person name="Wang J."/>
        </authorList>
    </citation>
    <scope>NUCLEOTIDE SEQUENCE [LARGE SCALE GENOMIC DNA]</scope>
    <source>
        <strain evidence="1 2">JS15-10A1</strain>
    </source>
</reference>
<protein>
    <submittedName>
        <fullName evidence="1">Uncharacterized protein</fullName>
    </submittedName>
</protein>
<keyword evidence="2" id="KW-1185">Reference proteome</keyword>